<dbReference type="InterPro" id="IPR012433">
    <property type="entry name" value="Imm11"/>
</dbReference>
<dbReference type="Proteomes" id="UP000519573">
    <property type="component" value="Unassembled WGS sequence"/>
</dbReference>
<dbReference type="AlphaFoldDB" id="A0A7X1DIY1"/>
<sequence length="188" mass="21666">MNFYKMTIDTQRENDIVGHFKDDFGLSQNMLIVGKECDSWNEGFEFYYNKEEGVLATDLLANDKGWLVVSEKLRAIILSFTDKVEFFKVKVLEEQSQESAGDYYVANILNTVDGLSLEDSDYITVETSKRGTVYIIKKYAVKQAKLINQHIFKLPPDYNIPLFVSQDFKDKVKENKLTGMAFLEIKVV</sequence>
<name>A0A7X1DIY1_9LIST</name>
<evidence type="ECO:0000313" key="3">
    <source>
        <dbReference type="Proteomes" id="UP000519573"/>
    </source>
</evidence>
<organism evidence="2 3">
    <name type="scientific">Listeria booriae</name>
    <dbReference type="NCBI Taxonomy" id="1552123"/>
    <lineage>
        <taxon>Bacteria</taxon>
        <taxon>Bacillati</taxon>
        <taxon>Bacillota</taxon>
        <taxon>Bacilli</taxon>
        <taxon>Bacillales</taxon>
        <taxon>Listeriaceae</taxon>
        <taxon>Listeria</taxon>
    </lineage>
</organism>
<feature type="domain" description="Immunity MXAN-0049 protein" evidence="1">
    <location>
        <begin position="3"/>
        <end position="186"/>
    </location>
</feature>
<evidence type="ECO:0000259" key="1">
    <source>
        <dbReference type="Pfam" id="PF07791"/>
    </source>
</evidence>
<dbReference type="EMBL" id="JAARYH010000003">
    <property type="protein sequence ID" value="MBC2166790.1"/>
    <property type="molecule type" value="Genomic_DNA"/>
</dbReference>
<dbReference type="RefSeq" id="WP_185537548.1">
    <property type="nucleotide sequence ID" value="NZ_JAARYB010000003.1"/>
</dbReference>
<dbReference type="Pfam" id="PF07791">
    <property type="entry name" value="Imm11"/>
    <property type="match status" value="1"/>
</dbReference>
<protein>
    <recommendedName>
        <fullName evidence="1">Immunity MXAN-0049 protein domain-containing protein</fullName>
    </recommendedName>
</protein>
<evidence type="ECO:0000313" key="2">
    <source>
        <dbReference type="EMBL" id="MBC2166790.1"/>
    </source>
</evidence>
<comment type="caution">
    <text evidence="2">The sequence shown here is derived from an EMBL/GenBank/DDBJ whole genome shotgun (WGS) entry which is preliminary data.</text>
</comment>
<accession>A0A7X1DIY1</accession>
<reference evidence="2 3" key="1">
    <citation type="submission" date="2020-03" db="EMBL/GenBank/DDBJ databases">
        <title>Soil Listeria distribution.</title>
        <authorList>
            <person name="Liao J."/>
            <person name="Wiedmann M."/>
        </authorList>
    </citation>
    <scope>NUCLEOTIDE SEQUENCE [LARGE SCALE GENOMIC DNA]</scope>
    <source>
        <strain evidence="2 3">FSL L7-0245</strain>
    </source>
</reference>
<gene>
    <name evidence="2" type="ORF">HCB26_09465</name>
</gene>
<proteinExistence type="predicted"/>